<evidence type="ECO:0000256" key="6">
    <source>
        <dbReference type="ARBA" id="ARBA00022679"/>
    </source>
</evidence>
<keyword evidence="5 10" id="KW-0328">Glycosyltransferase</keyword>
<dbReference type="NCBIfam" id="NF011080">
    <property type="entry name" value="PRK14508.1-3"/>
    <property type="match status" value="1"/>
</dbReference>
<evidence type="ECO:0000256" key="8">
    <source>
        <dbReference type="ARBA" id="ARBA00031423"/>
    </source>
</evidence>
<dbReference type="AlphaFoldDB" id="A0A318ENR7"/>
<organism evidence="11 12">
    <name type="scientific">Lachnotalea glycerini</name>
    <dbReference type="NCBI Taxonomy" id="1763509"/>
    <lineage>
        <taxon>Bacteria</taxon>
        <taxon>Bacillati</taxon>
        <taxon>Bacillota</taxon>
        <taxon>Clostridia</taxon>
        <taxon>Lachnospirales</taxon>
        <taxon>Lachnospiraceae</taxon>
        <taxon>Lachnotalea</taxon>
    </lineage>
</organism>
<dbReference type="EMBL" id="QICS01000012">
    <property type="protein sequence ID" value="PXV86644.1"/>
    <property type="molecule type" value="Genomic_DNA"/>
</dbReference>
<dbReference type="Gene3D" id="3.20.20.80">
    <property type="entry name" value="Glycosidases"/>
    <property type="match status" value="1"/>
</dbReference>
<accession>A0A318ENR7</accession>
<gene>
    <name evidence="11" type="ORF">C8E03_11221</name>
</gene>
<protein>
    <recommendedName>
        <fullName evidence="4 10">4-alpha-glucanotransferase</fullName>
        <ecNumber evidence="3 10">2.4.1.25</ecNumber>
    </recommendedName>
    <alternativeName>
        <fullName evidence="8 10">Amylomaltase</fullName>
    </alternativeName>
    <alternativeName>
        <fullName evidence="9 10">Disproportionating enzyme</fullName>
    </alternativeName>
</protein>
<sequence length="493" mass="57711">MRASGILLPVSSLPSKYGIGTFSKQAYQFVDILEAAGQKYWQILPLGPTGYGDSPYQSFSTFAGNPYYIDLEDLIQKGYITKQECDACDFGDNDRYIDYEKIYLARFDILKKAYQASDIAKNVDFNHFIKNNDFWLNDYSLYMAIKNHFKGISWIQWDEDIRHRKSEAVKVYSEELHEEVEFYQFLQYIFNNQWKQLKKYANKKDVKIIGDIPIYVALDSADCWANTKLFQFDKKNMPSGVAGCPPDAFSKTGQLWGNPLYDWKYHENTNFEWWIQRIEYCFKLYDVVRVDHFRGFDEYYTIPYGETTAINGIWKKGPGYKLFEALNQKLGDVDIIAEDLGFLTDRVRQLLKQTGYPGMKVLQFAFDSREDNDYLPHNYDKNCIVYTGTHDNNTILGWYEVISKEDKKFSINYMNNALSKSNEVQWDFIRLAMQSVAKTCIVPIQDYLSLGSEARINTPSTLGGNWKWRLKEDEITDSIIKRIYEMTKIYGRL</sequence>
<comment type="caution">
    <text evidence="11">The sequence shown here is derived from an EMBL/GenBank/DDBJ whole genome shotgun (WGS) entry which is preliminary data.</text>
</comment>
<dbReference type="PANTHER" id="PTHR32438">
    <property type="entry name" value="4-ALPHA-GLUCANOTRANSFERASE DPE1, CHLOROPLASTIC/AMYLOPLASTIC"/>
    <property type="match status" value="1"/>
</dbReference>
<evidence type="ECO:0000256" key="10">
    <source>
        <dbReference type="RuleBase" id="RU361207"/>
    </source>
</evidence>
<dbReference type="Proteomes" id="UP000247523">
    <property type="component" value="Unassembled WGS sequence"/>
</dbReference>
<comment type="catalytic activity">
    <reaction evidence="1 10">
        <text>Transfers a segment of a (1-&gt;4)-alpha-D-glucan to a new position in an acceptor, which may be glucose or a (1-&gt;4)-alpha-D-glucan.</text>
        <dbReference type="EC" id="2.4.1.25"/>
    </reaction>
</comment>
<evidence type="ECO:0000313" key="12">
    <source>
        <dbReference type="Proteomes" id="UP000247523"/>
    </source>
</evidence>
<dbReference type="Pfam" id="PF02446">
    <property type="entry name" value="Glyco_hydro_77"/>
    <property type="match status" value="1"/>
</dbReference>
<evidence type="ECO:0000256" key="5">
    <source>
        <dbReference type="ARBA" id="ARBA00022676"/>
    </source>
</evidence>
<dbReference type="PANTHER" id="PTHR32438:SF5">
    <property type="entry name" value="4-ALPHA-GLUCANOTRANSFERASE DPE1, CHLOROPLASTIC_AMYLOPLASTIC"/>
    <property type="match status" value="1"/>
</dbReference>
<dbReference type="SUPFAM" id="SSF51445">
    <property type="entry name" value="(Trans)glycosidases"/>
    <property type="match status" value="1"/>
</dbReference>
<proteinExistence type="inferred from homology"/>
<evidence type="ECO:0000256" key="9">
    <source>
        <dbReference type="ARBA" id="ARBA00031501"/>
    </source>
</evidence>
<dbReference type="EC" id="2.4.1.25" evidence="3 10"/>
<reference evidence="11 12" key="1">
    <citation type="submission" date="2018-05" db="EMBL/GenBank/DDBJ databases">
        <title>Genomic Encyclopedia of Type Strains, Phase IV (KMG-IV): sequencing the most valuable type-strain genomes for metagenomic binning, comparative biology and taxonomic classification.</title>
        <authorList>
            <person name="Goeker M."/>
        </authorList>
    </citation>
    <scope>NUCLEOTIDE SEQUENCE [LARGE SCALE GENOMIC DNA]</scope>
    <source>
        <strain evidence="11 12">DSM 28816</strain>
    </source>
</reference>
<evidence type="ECO:0000313" key="11">
    <source>
        <dbReference type="EMBL" id="PXV86644.1"/>
    </source>
</evidence>
<dbReference type="InterPro" id="IPR003385">
    <property type="entry name" value="Glyco_hydro_77"/>
</dbReference>
<name>A0A318ENR7_9FIRM</name>
<dbReference type="RefSeq" id="WP_110291704.1">
    <property type="nucleotide sequence ID" value="NZ_QICS01000012.1"/>
</dbReference>
<evidence type="ECO:0000256" key="4">
    <source>
        <dbReference type="ARBA" id="ARBA00020295"/>
    </source>
</evidence>
<evidence type="ECO:0000256" key="7">
    <source>
        <dbReference type="ARBA" id="ARBA00023277"/>
    </source>
</evidence>
<evidence type="ECO:0000256" key="1">
    <source>
        <dbReference type="ARBA" id="ARBA00000439"/>
    </source>
</evidence>
<comment type="similarity">
    <text evidence="2 10">Belongs to the disproportionating enzyme family.</text>
</comment>
<evidence type="ECO:0000256" key="2">
    <source>
        <dbReference type="ARBA" id="ARBA00005684"/>
    </source>
</evidence>
<evidence type="ECO:0000256" key="3">
    <source>
        <dbReference type="ARBA" id="ARBA00012560"/>
    </source>
</evidence>
<dbReference type="InterPro" id="IPR017853">
    <property type="entry name" value="GH"/>
</dbReference>
<dbReference type="GO" id="GO:0004134">
    <property type="term" value="F:4-alpha-glucanotransferase activity"/>
    <property type="evidence" value="ECO:0007669"/>
    <property type="project" value="UniProtKB-EC"/>
</dbReference>
<dbReference type="NCBIfam" id="TIGR00217">
    <property type="entry name" value="malQ"/>
    <property type="match status" value="1"/>
</dbReference>
<keyword evidence="7 10" id="KW-0119">Carbohydrate metabolism</keyword>
<keyword evidence="6 10" id="KW-0808">Transferase</keyword>
<dbReference type="NCBIfam" id="NF011079">
    <property type="entry name" value="PRK14508.1-2"/>
    <property type="match status" value="1"/>
</dbReference>
<dbReference type="GO" id="GO:0005975">
    <property type="term" value="P:carbohydrate metabolic process"/>
    <property type="evidence" value="ECO:0007669"/>
    <property type="project" value="InterPro"/>
</dbReference>